<dbReference type="GO" id="GO:0030488">
    <property type="term" value="P:tRNA methylation"/>
    <property type="evidence" value="ECO:0007669"/>
    <property type="project" value="TreeGrafter"/>
</dbReference>
<feature type="binding site" evidence="10">
    <location>
        <position position="256"/>
    </location>
    <ligand>
        <name>Mg(2+)</name>
        <dbReference type="ChEBI" id="CHEBI:18420"/>
    </ligand>
</feature>
<keyword evidence="6 10" id="KW-0378">Hydrolase</keyword>
<dbReference type="PANTHER" id="PTHR42714:SF2">
    <property type="entry name" value="TRNA MODIFICATION GTPASE GTPBP3, MITOCHONDRIAL"/>
    <property type="match status" value="1"/>
</dbReference>
<evidence type="ECO:0000256" key="10">
    <source>
        <dbReference type="HAMAP-Rule" id="MF_00379"/>
    </source>
</evidence>
<evidence type="ECO:0000259" key="12">
    <source>
        <dbReference type="PROSITE" id="PS51709"/>
    </source>
</evidence>
<dbReference type="InterPro" id="IPR027266">
    <property type="entry name" value="TrmE/GcvT-like"/>
</dbReference>
<keyword evidence="7 10" id="KW-0460">Magnesium</keyword>
<keyword evidence="2 10" id="KW-0963">Cytoplasm</keyword>
<dbReference type="Proteomes" id="UP000245380">
    <property type="component" value="Unassembled WGS sequence"/>
</dbReference>
<comment type="subcellular location">
    <subcellularLocation>
        <location evidence="10">Cytoplasm</location>
    </subcellularLocation>
</comment>
<feature type="binding site" evidence="10">
    <location>
        <position position="86"/>
    </location>
    <ligand>
        <name>(6S)-5-formyl-5,6,7,8-tetrahydrofolate</name>
        <dbReference type="ChEBI" id="CHEBI:57457"/>
    </ligand>
</feature>
<comment type="subunit">
    <text evidence="10">Homodimer. Heterotetramer of two MnmE and two MnmG subunits.</text>
</comment>
<sequence length="459" mass="50765">MDSQDTIAAIATALGEASIAVIRVSGDHALDIVDRVFSGKQSLQHVDSHTVHYGHIVSFHDHTPLDEVLVTVMRSPRSYTTEDVVEISTHGGTQTVQAVLLELLRAGARLASPGEFTKRAFLGGRIDLSQAEGVMELIGAHTAAARQAALKQVEGSLSFRVKELRERLLQLMAHVEVTIDYPEHDEEEATTERVFEGCTSVLEDVSQMLETADQGRILRDGIQTAIIGRPNVGKSSLLNLLVRKERAIVTDIPGTTRDVLEEFIQVEGVPFHILDTAGIRETSDVVEKIGVDRSRKAMAEADLLLLVIDSSRKLSEEDERLLELSQKQSTIVILSKSDLDRVVSVEDVKQRAPDSICVPFSVKDPRLLQDLEHAMVDKISRGQMKPRDATFIANARHVRLLEQTKELLEQVLHSANEGQTLDLVAVDLYQAWVTLGEIIGETPREDLLDQIFTQFCLGK</sequence>
<dbReference type="GO" id="GO:0042802">
    <property type="term" value="F:identical protein binding"/>
    <property type="evidence" value="ECO:0007669"/>
    <property type="project" value="UniProtKB-ARBA"/>
</dbReference>
<evidence type="ECO:0000256" key="3">
    <source>
        <dbReference type="ARBA" id="ARBA00022694"/>
    </source>
</evidence>
<dbReference type="SUPFAM" id="SSF52540">
    <property type="entry name" value="P-loop containing nucleoside triphosphate hydrolases"/>
    <property type="match status" value="1"/>
</dbReference>
<evidence type="ECO:0000256" key="11">
    <source>
        <dbReference type="RuleBase" id="RU003313"/>
    </source>
</evidence>
<comment type="similarity">
    <text evidence="1 10 11">Belongs to the TRAFAC class TrmE-Era-EngA-EngB-Septin-like GTPase superfamily. TrmE GTPase family.</text>
</comment>
<dbReference type="CDD" id="cd04164">
    <property type="entry name" value="trmE"/>
    <property type="match status" value="1"/>
</dbReference>
<dbReference type="NCBIfam" id="NF003661">
    <property type="entry name" value="PRK05291.1-3"/>
    <property type="match status" value="1"/>
</dbReference>
<evidence type="ECO:0000256" key="4">
    <source>
        <dbReference type="ARBA" id="ARBA00022723"/>
    </source>
</evidence>
<feature type="binding site" evidence="10">
    <location>
        <begin position="275"/>
        <end position="278"/>
    </location>
    <ligand>
        <name>GTP</name>
        <dbReference type="ChEBI" id="CHEBI:37565"/>
    </ligand>
</feature>
<keyword evidence="5 10" id="KW-0547">Nucleotide-binding</keyword>
<dbReference type="InterPro" id="IPR018948">
    <property type="entry name" value="GTP-bd_TrmE_N"/>
</dbReference>
<evidence type="ECO:0000256" key="8">
    <source>
        <dbReference type="ARBA" id="ARBA00022958"/>
    </source>
</evidence>
<evidence type="ECO:0000313" key="13">
    <source>
        <dbReference type="EMBL" id="PWI56812.1"/>
    </source>
</evidence>
<feature type="binding site" evidence="10">
    <location>
        <position position="252"/>
    </location>
    <ligand>
        <name>K(+)</name>
        <dbReference type="ChEBI" id="CHEBI:29103"/>
    </ligand>
</feature>
<feature type="binding site" evidence="10">
    <location>
        <begin position="231"/>
        <end position="236"/>
    </location>
    <ligand>
        <name>GTP</name>
        <dbReference type="ChEBI" id="CHEBI:37565"/>
    </ligand>
</feature>
<dbReference type="FunFam" id="3.30.1360.120:FF:000003">
    <property type="entry name" value="tRNA modification GTPase MnmE"/>
    <property type="match status" value="1"/>
</dbReference>
<feature type="binding site" evidence="10">
    <location>
        <position position="23"/>
    </location>
    <ligand>
        <name>(6S)-5-formyl-5,6,7,8-tetrahydrofolate</name>
        <dbReference type="ChEBI" id="CHEBI:57457"/>
    </ligand>
</feature>
<feature type="binding site" evidence="10">
    <location>
        <position position="255"/>
    </location>
    <ligand>
        <name>K(+)</name>
        <dbReference type="ChEBI" id="CHEBI:29103"/>
    </ligand>
</feature>
<dbReference type="EC" id="3.6.-.-" evidence="10"/>
<evidence type="ECO:0000256" key="2">
    <source>
        <dbReference type="ARBA" id="ARBA00022490"/>
    </source>
</evidence>
<feature type="binding site" evidence="10">
    <location>
        <position position="235"/>
    </location>
    <ligand>
        <name>Mg(2+)</name>
        <dbReference type="ChEBI" id="CHEBI:18420"/>
    </ligand>
</feature>
<dbReference type="Gene3D" id="1.20.120.430">
    <property type="entry name" value="tRNA modification GTPase MnmE domain 2"/>
    <property type="match status" value="1"/>
</dbReference>
<dbReference type="PANTHER" id="PTHR42714">
    <property type="entry name" value="TRNA MODIFICATION GTPASE GTPBP3"/>
    <property type="match status" value="1"/>
</dbReference>
<dbReference type="Pfam" id="PF12631">
    <property type="entry name" value="MnmE_helical"/>
    <property type="match status" value="1"/>
</dbReference>
<keyword evidence="8 10" id="KW-0630">Potassium</keyword>
<dbReference type="NCBIfam" id="TIGR00450">
    <property type="entry name" value="mnmE_trmE_thdF"/>
    <property type="match status" value="1"/>
</dbReference>
<comment type="cofactor">
    <cofactor evidence="10">
        <name>K(+)</name>
        <dbReference type="ChEBI" id="CHEBI:29103"/>
    </cofactor>
    <text evidence="10">Binds 1 potassium ion per subunit.</text>
</comment>
<evidence type="ECO:0000256" key="1">
    <source>
        <dbReference type="ARBA" id="ARBA00011043"/>
    </source>
</evidence>
<dbReference type="InterPro" id="IPR005225">
    <property type="entry name" value="Small_GTP-bd"/>
</dbReference>
<comment type="caution">
    <text evidence="13">The sequence shown here is derived from an EMBL/GenBank/DDBJ whole genome shotgun (WGS) entry which is preliminary data.</text>
</comment>
<comment type="caution">
    <text evidence="10">Lacks conserved residue(s) required for the propagation of feature annotation.</text>
</comment>
<proteinExistence type="inferred from homology"/>
<keyword evidence="9 10" id="KW-0342">GTP-binding</keyword>
<dbReference type="AlphaFoldDB" id="A0A2U3D6A6"/>
<keyword evidence="4 10" id="KW-0479">Metal-binding</keyword>
<dbReference type="InterPro" id="IPR004520">
    <property type="entry name" value="GTPase_MnmE"/>
</dbReference>
<dbReference type="InterPro" id="IPR031168">
    <property type="entry name" value="G_TrmE"/>
</dbReference>
<comment type="function">
    <text evidence="10">Exhibits a very high intrinsic GTPase hydrolysis rate. Involved in the addition of a carboxymethylaminomethyl (cmnm) group at the wobble position (U34) of certain tRNAs, forming tRNA-cmnm(5)s(2)U34.</text>
</comment>
<dbReference type="InterPro" id="IPR025867">
    <property type="entry name" value="MnmE_helical"/>
</dbReference>
<dbReference type="RefSeq" id="WP_109431391.1">
    <property type="nucleotide sequence ID" value="NZ_MPDK01000025.1"/>
</dbReference>
<dbReference type="OrthoDB" id="9805918at2"/>
<protein>
    <recommendedName>
        <fullName evidence="10">tRNA modification GTPase MnmE</fullName>
        <ecNumber evidence="10">3.6.-.-</ecNumber>
    </recommendedName>
</protein>
<dbReference type="Gene3D" id="3.30.1360.120">
    <property type="entry name" value="Probable tRNA modification gtpase trme, domain 1"/>
    <property type="match status" value="1"/>
</dbReference>
<feature type="binding site" evidence="10">
    <location>
        <position position="231"/>
    </location>
    <ligand>
        <name>K(+)</name>
        <dbReference type="ChEBI" id="CHEBI:29103"/>
    </ligand>
</feature>
<dbReference type="InterPro" id="IPR006073">
    <property type="entry name" value="GTP-bd"/>
</dbReference>
<dbReference type="PROSITE" id="PS51709">
    <property type="entry name" value="G_TRME"/>
    <property type="match status" value="1"/>
</dbReference>
<dbReference type="InterPro" id="IPR027368">
    <property type="entry name" value="MnmE_dom2"/>
</dbReference>
<dbReference type="CDD" id="cd14858">
    <property type="entry name" value="TrmE_N"/>
    <property type="match status" value="1"/>
</dbReference>
<feature type="binding site" evidence="10">
    <location>
        <position position="125"/>
    </location>
    <ligand>
        <name>(6S)-5-formyl-5,6,7,8-tetrahydrofolate</name>
        <dbReference type="ChEBI" id="CHEBI:57457"/>
    </ligand>
</feature>
<dbReference type="FunFam" id="3.40.50.300:FF:000494">
    <property type="entry name" value="tRNA modification GTPase MnmE"/>
    <property type="match status" value="1"/>
</dbReference>
<evidence type="ECO:0000256" key="6">
    <source>
        <dbReference type="ARBA" id="ARBA00022801"/>
    </source>
</evidence>
<dbReference type="SUPFAM" id="SSF116878">
    <property type="entry name" value="TrmE connector domain"/>
    <property type="match status" value="1"/>
</dbReference>
<dbReference type="GO" id="GO:0005829">
    <property type="term" value="C:cytosol"/>
    <property type="evidence" value="ECO:0007669"/>
    <property type="project" value="TreeGrafter"/>
</dbReference>
<dbReference type="GO" id="GO:0005525">
    <property type="term" value="F:GTP binding"/>
    <property type="evidence" value="ECO:0007669"/>
    <property type="project" value="UniProtKB-UniRule"/>
</dbReference>
<dbReference type="GO" id="GO:0046872">
    <property type="term" value="F:metal ion binding"/>
    <property type="evidence" value="ECO:0007669"/>
    <property type="project" value="UniProtKB-KW"/>
</dbReference>
<dbReference type="GO" id="GO:0003924">
    <property type="term" value="F:GTPase activity"/>
    <property type="evidence" value="ECO:0007669"/>
    <property type="project" value="UniProtKB-UniRule"/>
</dbReference>
<feature type="binding site" evidence="10">
    <location>
        <position position="250"/>
    </location>
    <ligand>
        <name>K(+)</name>
        <dbReference type="ChEBI" id="CHEBI:29103"/>
    </ligand>
</feature>
<evidence type="ECO:0000256" key="7">
    <source>
        <dbReference type="ARBA" id="ARBA00022842"/>
    </source>
</evidence>
<evidence type="ECO:0000256" key="9">
    <source>
        <dbReference type="ARBA" id="ARBA00023134"/>
    </source>
</evidence>
<keyword evidence="14" id="KW-1185">Reference proteome</keyword>
<dbReference type="GO" id="GO:0002098">
    <property type="term" value="P:tRNA wobble uridine modification"/>
    <property type="evidence" value="ECO:0007669"/>
    <property type="project" value="TreeGrafter"/>
</dbReference>
<feature type="domain" description="TrmE-type G" evidence="12">
    <location>
        <begin position="221"/>
        <end position="380"/>
    </location>
</feature>
<dbReference type="Pfam" id="PF10396">
    <property type="entry name" value="TrmE_N"/>
    <property type="match status" value="1"/>
</dbReference>
<dbReference type="EMBL" id="MPDK01000025">
    <property type="protein sequence ID" value="PWI56812.1"/>
    <property type="molecule type" value="Genomic_DNA"/>
</dbReference>
<reference evidence="13 14" key="1">
    <citation type="submission" date="2016-11" db="EMBL/GenBank/DDBJ databases">
        <title>Comparative genomics of Acidibacillus ferroxidans species.</title>
        <authorList>
            <person name="Oliveira G."/>
            <person name="Nunes G."/>
            <person name="Oliveira R."/>
            <person name="Araujo F."/>
            <person name="Salim A."/>
            <person name="Scholte L."/>
            <person name="Morais D."/>
            <person name="Nancucheo I."/>
            <person name="Johnson D.B."/>
            <person name="Grail B."/>
            <person name="Bittencourt J."/>
            <person name="Valadares R."/>
        </authorList>
    </citation>
    <scope>NUCLEOTIDE SEQUENCE [LARGE SCALE GENOMIC DNA]</scope>
    <source>
        <strain evidence="13 14">Y002</strain>
    </source>
</reference>
<dbReference type="InterPro" id="IPR027417">
    <property type="entry name" value="P-loop_NTPase"/>
</dbReference>
<keyword evidence="3 10" id="KW-0819">tRNA processing</keyword>
<evidence type="ECO:0000256" key="5">
    <source>
        <dbReference type="ARBA" id="ARBA00022741"/>
    </source>
</evidence>
<name>A0A2U3D6A6_SULT2</name>
<organism evidence="13 14">
    <name type="scientific">Sulfoacidibacillus thermotolerans</name>
    <name type="common">Acidibacillus sulfuroxidans</name>
    <dbReference type="NCBI Taxonomy" id="1765684"/>
    <lineage>
        <taxon>Bacteria</taxon>
        <taxon>Bacillati</taxon>
        <taxon>Bacillota</taxon>
        <taxon>Bacilli</taxon>
        <taxon>Bacillales</taxon>
        <taxon>Alicyclobacillaceae</taxon>
        <taxon>Sulfoacidibacillus</taxon>
    </lineage>
</organism>
<accession>A0A2U3D6A6</accession>
<gene>
    <name evidence="10" type="primary">mnmE</name>
    <name evidence="10" type="synonym">trmE</name>
    <name evidence="13" type="ORF">BM613_11700</name>
</gene>
<feature type="binding site" evidence="10">
    <location>
        <begin position="250"/>
        <end position="256"/>
    </location>
    <ligand>
        <name>GTP</name>
        <dbReference type="ChEBI" id="CHEBI:37565"/>
    </ligand>
</feature>
<evidence type="ECO:0000313" key="14">
    <source>
        <dbReference type="Proteomes" id="UP000245380"/>
    </source>
</evidence>
<dbReference type="HAMAP" id="MF_00379">
    <property type="entry name" value="GTPase_MnmE"/>
    <property type="match status" value="1"/>
</dbReference>
<dbReference type="NCBIfam" id="TIGR00231">
    <property type="entry name" value="small_GTP"/>
    <property type="match status" value="1"/>
</dbReference>
<feature type="binding site" evidence="10">
    <location>
        <position position="459"/>
    </location>
    <ligand>
        <name>(6S)-5-formyl-5,6,7,8-tetrahydrofolate</name>
        <dbReference type="ChEBI" id="CHEBI:57457"/>
    </ligand>
</feature>
<dbReference type="Gene3D" id="3.40.50.300">
    <property type="entry name" value="P-loop containing nucleotide triphosphate hydrolases"/>
    <property type="match status" value="1"/>
</dbReference>
<dbReference type="Pfam" id="PF01926">
    <property type="entry name" value="MMR_HSR1"/>
    <property type="match status" value="1"/>
</dbReference>